<feature type="compositionally biased region" description="Low complexity" evidence="1">
    <location>
        <begin position="424"/>
        <end position="434"/>
    </location>
</feature>
<sequence length="697" mass="76420">MPVRSQVRPGSPSDIPLPVRFRVIQTPYYVITTDLPPEEAQEAALRMTRMAEEYAERTKGFSGRVTKRLPFYLFQDIRDYNTYGGPVGSAGVFQIQGNDRRLLAFAGEATNPRRWEVIQHEGFHQFADAAIGRLPPWIDEGLAEYFGEAIWTGDGFVTGAIPPERLKRLRARMTEGRLLAVRDMMQLQPDQWNFMISPNNYHQAWSMTQFLAHGDNGKYQAGFNNFMRAVNRKVPWEKAWVDTFGATDGFEPKWSGWYAKLPDDPTAELYTRATLSTIASFVARAHAERRGYRTLEDLAAAMKVGEFKPTGENWLPYRLLEEAVVRSRRDATTFSIEPARVKSDPPAVVAVRPDGTRLVATSPARFAVPVKVTITATSGAVAVRPVPSIAPPTANPGTPPAFNPPANAPGLPPATPARPPEPPKVAVAPPDASARPPMTPPVLVRPEAPAGVGPNLPAAGGPIQVAAGVSPGREKAVEFVAANNVFGPDHDVVAKVIKASAEVAKTGSNLRVTLGPKMMKSGRLTDVIVLEERCFVIEYTPQQRARIDIGDKTVMTMRFGMPPWTRTLQTVDQVTTLFTPMPLSADEPLKWKTKIDRSDAPDERPYATRVRYLLANGNSFENTAIYKSAPKAGAILSYQSHKMPKLEGPEPILAFVDVVHPATETDKIEILSNTMAFVLDVAVQPEGDPAAPAKPVE</sequence>
<evidence type="ECO:0000259" key="2">
    <source>
        <dbReference type="Pfam" id="PF07607"/>
    </source>
</evidence>
<feature type="compositionally biased region" description="Pro residues" evidence="1">
    <location>
        <begin position="391"/>
        <end position="423"/>
    </location>
</feature>
<protein>
    <submittedName>
        <fullName evidence="3">DUF1570 domain-containing protein</fullName>
    </submittedName>
</protein>
<dbReference type="AlphaFoldDB" id="A0A7M2X2C2"/>
<accession>A0A7M2X2C2</accession>
<gene>
    <name evidence="3" type="ORF">IPV69_11020</name>
</gene>
<name>A0A7M2X2C2_9BACT</name>
<evidence type="ECO:0000256" key="1">
    <source>
        <dbReference type="SAM" id="MobiDB-lite"/>
    </source>
</evidence>
<keyword evidence="4" id="KW-1185">Reference proteome</keyword>
<feature type="domain" description="DUF1570" evidence="2">
    <location>
        <begin position="118"/>
        <end position="219"/>
    </location>
</feature>
<dbReference type="EMBL" id="CP063458">
    <property type="protein sequence ID" value="QOV91845.1"/>
    <property type="molecule type" value="Genomic_DNA"/>
</dbReference>
<reference evidence="3 4" key="1">
    <citation type="submission" date="2020-10" db="EMBL/GenBank/DDBJ databases">
        <title>Wide distribution of Phycisphaera-like planctomycetes from WD2101 soil group in peatlands and genome analysis of the first cultivated representative.</title>
        <authorList>
            <person name="Dedysh S.N."/>
            <person name="Beletsky A.V."/>
            <person name="Ivanova A."/>
            <person name="Kulichevskaya I.S."/>
            <person name="Suzina N.E."/>
            <person name="Philippov D.A."/>
            <person name="Rakitin A.L."/>
            <person name="Mardanov A.V."/>
            <person name="Ravin N.V."/>
        </authorList>
    </citation>
    <scope>NUCLEOTIDE SEQUENCE [LARGE SCALE GENOMIC DNA]</scope>
    <source>
        <strain evidence="3 4">M1803</strain>
    </source>
</reference>
<dbReference type="RefSeq" id="WP_206295162.1">
    <property type="nucleotide sequence ID" value="NZ_CP063458.1"/>
</dbReference>
<evidence type="ECO:0000313" key="4">
    <source>
        <dbReference type="Proteomes" id="UP000593765"/>
    </source>
</evidence>
<dbReference type="InterPro" id="IPR011464">
    <property type="entry name" value="DUF1570"/>
</dbReference>
<dbReference type="Proteomes" id="UP000593765">
    <property type="component" value="Chromosome"/>
</dbReference>
<feature type="region of interest" description="Disordered" evidence="1">
    <location>
        <begin position="391"/>
        <end position="455"/>
    </location>
</feature>
<dbReference type="KEGG" id="hbs:IPV69_11020"/>
<proteinExistence type="predicted"/>
<dbReference type="Pfam" id="PF07607">
    <property type="entry name" value="DUF1570"/>
    <property type="match status" value="1"/>
</dbReference>
<organism evidence="3 4">
    <name type="scientific">Humisphaera borealis</name>
    <dbReference type="NCBI Taxonomy" id="2807512"/>
    <lineage>
        <taxon>Bacteria</taxon>
        <taxon>Pseudomonadati</taxon>
        <taxon>Planctomycetota</taxon>
        <taxon>Phycisphaerae</taxon>
        <taxon>Tepidisphaerales</taxon>
        <taxon>Tepidisphaeraceae</taxon>
        <taxon>Humisphaera</taxon>
    </lineage>
</organism>
<evidence type="ECO:0000313" key="3">
    <source>
        <dbReference type="EMBL" id="QOV91845.1"/>
    </source>
</evidence>